<proteinExistence type="predicted"/>
<dbReference type="KEGG" id="phet:94286481"/>
<dbReference type="AlphaFoldDB" id="A0A836HYX3"/>
<reference evidence="2 3" key="1">
    <citation type="submission" date="2021-02" db="EMBL/GenBank/DDBJ databases">
        <title>Porcisia hertigi Genome sequencing and assembly.</title>
        <authorList>
            <person name="Almutairi H."/>
            <person name="Gatherer D."/>
        </authorList>
    </citation>
    <scope>NUCLEOTIDE SEQUENCE [LARGE SCALE GENOMIC DNA]</scope>
    <source>
        <strain evidence="2 3">C119</strain>
    </source>
</reference>
<dbReference type="GeneID" id="94286481"/>
<comment type="caution">
    <text evidence="2">The sequence shown here is derived from an EMBL/GenBank/DDBJ whole genome shotgun (WGS) entry which is preliminary data.</text>
</comment>
<dbReference type="EMBL" id="JAFJZO010000036">
    <property type="protein sequence ID" value="KAG5490233.1"/>
    <property type="molecule type" value="Genomic_DNA"/>
</dbReference>
<dbReference type="Proteomes" id="UP000674318">
    <property type="component" value="Unassembled WGS sequence"/>
</dbReference>
<organism evidence="2 3">
    <name type="scientific">Porcisia hertigi</name>
    <dbReference type="NCBI Taxonomy" id="2761500"/>
    <lineage>
        <taxon>Eukaryota</taxon>
        <taxon>Discoba</taxon>
        <taxon>Euglenozoa</taxon>
        <taxon>Kinetoplastea</taxon>
        <taxon>Metakinetoplastina</taxon>
        <taxon>Trypanosomatida</taxon>
        <taxon>Trypanosomatidae</taxon>
        <taxon>Leishmaniinae</taxon>
        <taxon>Porcisia</taxon>
    </lineage>
</organism>
<evidence type="ECO:0000313" key="2">
    <source>
        <dbReference type="EMBL" id="KAG5490233.1"/>
    </source>
</evidence>
<gene>
    <name evidence="2" type="ORF">JKF63_00352</name>
</gene>
<keyword evidence="3" id="KW-1185">Reference proteome</keyword>
<accession>A0A836HYX3</accession>
<dbReference type="Pfam" id="PF01755">
    <property type="entry name" value="Glyco_transf_25"/>
    <property type="match status" value="1"/>
</dbReference>
<protein>
    <recommendedName>
        <fullName evidence="1">Glycosyl transferase family 25 domain-containing protein</fullName>
    </recommendedName>
</protein>
<dbReference type="OrthoDB" id="47375at2759"/>
<dbReference type="InterPro" id="IPR002654">
    <property type="entry name" value="Glyco_trans_25"/>
</dbReference>
<name>A0A836HYX3_9TRYP</name>
<evidence type="ECO:0000259" key="1">
    <source>
        <dbReference type="Pfam" id="PF01755"/>
    </source>
</evidence>
<sequence>MRSSRLWRLHAKSRPISLERIFVINLDRRPDRWAAIQTICARAGFPAERTERFPAVEGSCVDVDLAHRCGFVSALGLSRLKEPQEHHIWGMDLNKAALGCALSHIHLWARIAALGSVSSVSAEATDGALPPKPCFLVLEDDSTFVDGDSSGSDSLGASSSIPFLDQLQRRMSRVPRDWELVYVSGLDTAQQCPQMSVAEGVAHVPQYHRTTNAYLVTPQGARRLLATCVPITFQLDTVMTMNVGYPPGVSHAKDMRTLPYVLDPVCYTLQPPLMRQSAQLGTDIQH</sequence>
<dbReference type="CDD" id="cd06532">
    <property type="entry name" value="Glyco_transf_25"/>
    <property type="match status" value="1"/>
</dbReference>
<dbReference type="RefSeq" id="XP_067752561.1">
    <property type="nucleotide sequence ID" value="XM_067896404.1"/>
</dbReference>
<evidence type="ECO:0000313" key="3">
    <source>
        <dbReference type="Proteomes" id="UP000674318"/>
    </source>
</evidence>
<feature type="domain" description="Glycosyl transferase family 25" evidence="1">
    <location>
        <begin position="20"/>
        <end position="239"/>
    </location>
</feature>